<dbReference type="Gene3D" id="3.40.50.2000">
    <property type="entry name" value="Glycogen Phosphorylase B"/>
    <property type="match status" value="2"/>
</dbReference>
<evidence type="ECO:0000313" key="3">
    <source>
        <dbReference type="EMBL" id="EJX08989.1"/>
    </source>
</evidence>
<reference evidence="3" key="1">
    <citation type="journal article" date="2012" name="PLoS ONE">
        <title>Gene sets for utilization of primary and secondary nutrition supplies in the distal gut of endangered iberian lynx.</title>
        <authorList>
            <person name="Alcaide M."/>
            <person name="Messina E."/>
            <person name="Richter M."/>
            <person name="Bargiela R."/>
            <person name="Peplies J."/>
            <person name="Huws S.A."/>
            <person name="Newbold C.J."/>
            <person name="Golyshin P.N."/>
            <person name="Simon M.A."/>
            <person name="Lopez G."/>
            <person name="Yakimov M.M."/>
            <person name="Ferrer M."/>
        </authorList>
    </citation>
    <scope>NUCLEOTIDE SEQUENCE</scope>
</reference>
<keyword evidence="3" id="KW-0808">Transferase</keyword>
<dbReference type="EMBL" id="AMCI01000490">
    <property type="protein sequence ID" value="EJX08989.1"/>
    <property type="molecule type" value="Genomic_DNA"/>
</dbReference>
<name>J9GN28_9ZZZZ</name>
<feature type="domain" description="Glycosyl transferase family 1" evidence="1">
    <location>
        <begin position="125"/>
        <end position="269"/>
    </location>
</feature>
<protein>
    <submittedName>
        <fullName evidence="3">Protein containing Glycosyl transferase, group 1 domain protein</fullName>
        <ecNumber evidence="3">2.4.-.-</ecNumber>
    </submittedName>
</protein>
<dbReference type="InterPro" id="IPR001296">
    <property type="entry name" value="Glyco_trans_1"/>
</dbReference>
<dbReference type="PANTHER" id="PTHR45947:SF3">
    <property type="entry name" value="SULFOQUINOVOSYL TRANSFERASE SQD2"/>
    <property type="match status" value="1"/>
</dbReference>
<sequence>MSTGFNIHLIHKIQPDVIFIHSLSPATIPYIKASLHTHTPFVLALHGLFSQLDKNDFTTQSERLILPFLLSAGMPLTLVSSGMRHMLLDWYGWKECKAIHVVPNALNTVTAHHTEKHIVSAIPWKKPHRILSIGNLSIRKNQQQILRAFALLPAEIRSQSQLCLIGKDALNGQLQLEAEKLGIKESCTFTGVLPHEEVFRWIKEADIIVLASTSEGFGLSIIEGYHYGVPAVCFDRIEAFEDLYHKKCMMPAYEYTDEALACAIQNALSTSWDREFIRLFAEKFNNHTMASAYLNVLMQAQPTHLSEKKFDQLVDTYLK</sequence>
<comment type="caution">
    <text evidence="3">The sequence shown here is derived from an EMBL/GenBank/DDBJ whole genome shotgun (WGS) entry which is preliminary data.</text>
</comment>
<dbReference type="AlphaFoldDB" id="J9GN28"/>
<dbReference type="CDD" id="cd03801">
    <property type="entry name" value="GT4_PimA-like"/>
    <property type="match status" value="1"/>
</dbReference>
<dbReference type="InterPro" id="IPR028098">
    <property type="entry name" value="Glyco_trans_4-like_N"/>
</dbReference>
<dbReference type="EC" id="2.4.-.-" evidence="3"/>
<feature type="domain" description="Glycosyltransferase subfamily 4-like N-terminal" evidence="2">
    <location>
        <begin position="9"/>
        <end position="108"/>
    </location>
</feature>
<dbReference type="GO" id="GO:0016757">
    <property type="term" value="F:glycosyltransferase activity"/>
    <property type="evidence" value="ECO:0007669"/>
    <property type="project" value="UniProtKB-KW"/>
</dbReference>
<accession>J9GN28</accession>
<organism evidence="3">
    <name type="scientific">gut metagenome</name>
    <dbReference type="NCBI Taxonomy" id="749906"/>
    <lineage>
        <taxon>unclassified sequences</taxon>
        <taxon>metagenomes</taxon>
        <taxon>organismal metagenomes</taxon>
    </lineage>
</organism>
<dbReference type="InterPro" id="IPR050194">
    <property type="entry name" value="Glycosyltransferase_grp1"/>
</dbReference>
<evidence type="ECO:0000259" key="1">
    <source>
        <dbReference type="Pfam" id="PF00534"/>
    </source>
</evidence>
<dbReference type="Pfam" id="PF13439">
    <property type="entry name" value="Glyco_transf_4"/>
    <property type="match status" value="1"/>
</dbReference>
<dbReference type="SUPFAM" id="SSF53756">
    <property type="entry name" value="UDP-Glycosyltransferase/glycogen phosphorylase"/>
    <property type="match status" value="1"/>
</dbReference>
<dbReference type="PANTHER" id="PTHR45947">
    <property type="entry name" value="SULFOQUINOVOSYL TRANSFERASE SQD2"/>
    <property type="match status" value="1"/>
</dbReference>
<gene>
    <name evidence="3" type="ORF">EVA_02898</name>
</gene>
<keyword evidence="3" id="KW-0328">Glycosyltransferase</keyword>
<proteinExistence type="predicted"/>
<dbReference type="Pfam" id="PF00534">
    <property type="entry name" value="Glycos_transf_1"/>
    <property type="match status" value="1"/>
</dbReference>
<evidence type="ECO:0000259" key="2">
    <source>
        <dbReference type="Pfam" id="PF13439"/>
    </source>
</evidence>